<dbReference type="VEuPathDB" id="AmoebaDB:ACA1_116410"/>
<dbReference type="AlphaFoldDB" id="L8H4T4"/>
<sequence length="365" mass="39986">MGTQHRSKAAFGLNTFEFVVYELDFVFFGSGGPAKRRRTRLTPKQQGGWLRLQEELAAEREKKVRLDWYLKELLVEMENLIAQEREARADQGQGTGAGEWVEGARYNVKLRTYKQYCGFDSGTTILDHSADVPLVRIKPEPTYEHDGDDAAGAYEDFLALSVDDLTSTVAMGSGHAPHVASTHLFVTQHSSVKSEPSPAESTCPPTTTANAEGEGTALEALFESSEGLDVSHFLNFEDDDCHDYNMHSGDDSQSQQECTSSDDEAAGYTSSPSIDFGVVAGGAGAGMGFESWDEIELPKFGSAKTQEERTKAMGAETNNKNESERRGEEKGHMMMEKTEEVKTEGDGGSSDWAFWSIDVLPALGF</sequence>
<reference evidence="2 3" key="1">
    <citation type="journal article" date="2013" name="Genome Biol.">
        <title>Genome of Acanthamoeba castellanii highlights extensive lateral gene transfer and early evolution of tyrosine kinase signaling.</title>
        <authorList>
            <person name="Clarke M."/>
            <person name="Lohan A.J."/>
            <person name="Liu B."/>
            <person name="Lagkouvardos I."/>
            <person name="Roy S."/>
            <person name="Zafar N."/>
            <person name="Bertelli C."/>
            <person name="Schilde C."/>
            <person name="Kianianmomeni A."/>
            <person name="Burglin T.R."/>
            <person name="Frech C."/>
            <person name="Turcotte B."/>
            <person name="Kopec K.O."/>
            <person name="Synnott J.M."/>
            <person name="Choo C."/>
            <person name="Paponov I."/>
            <person name="Finkler A."/>
            <person name="Soon Heng Tan C."/>
            <person name="Hutchins A.P."/>
            <person name="Weinmeier T."/>
            <person name="Rattei T."/>
            <person name="Chu J.S."/>
            <person name="Gimenez G."/>
            <person name="Irimia M."/>
            <person name="Rigden D.J."/>
            <person name="Fitzpatrick D.A."/>
            <person name="Lorenzo-Morales J."/>
            <person name="Bateman A."/>
            <person name="Chiu C.H."/>
            <person name="Tang P."/>
            <person name="Hegemann P."/>
            <person name="Fromm H."/>
            <person name="Raoult D."/>
            <person name="Greub G."/>
            <person name="Miranda-Saavedra D."/>
            <person name="Chen N."/>
            <person name="Nash P."/>
            <person name="Ginger M.L."/>
            <person name="Horn M."/>
            <person name="Schaap P."/>
            <person name="Caler L."/>
            <person name="Loftus B."/>
        </authorList>
    </citation>
    <scope>NUCLEOTIDE SEQUENCE [LARGE SCALE GENOMIC DNA]</scope>
    <source>
        <strain evidence="2 3">Neff</strain>
    </source>
</reference>
<dbReference type="Proteomes" id="UP000011083">
    <property type="component" value="Unassembled WGS sequence"/>
</dbReference>
<accession>L8H4T4</accession>
<evidence type="ECO:0000313" key="3">
    <source>
        <dbReference type="Proteomes" id="UP000011083"/>
    </source>
</evidence>
<organism evidence="2 3">
    <name type="scientific">Acanthamoeba castellanii (strain ATCC 30010 / Neff)</name>
    <dbReference type="NCBI Taxonomy" id="1257118"/>
    <lineage>
        <taxon>Eukaryota</taxon>
        <taxon>Amoebozoa</taxon>
        <taxon>Discosea</taxon>
        <taxon>Longamoebia</taxon>
        <taxon>Centramoebida</taxon>
        <taxon>Acanthamoebidae</taxon>
        <taxon>Acanthamoeba</taxon>
    </lineage>
</organism>
<feature type="compositionally biased region" description="Basic and acidic residues" evidence="1">
    <location>
        <begin position="319"/>
        <end position="345"/>
    </location>
</feature>
<name>L8H4T4_ACACF</name>
<evidence type="ECO:0000256" key="1">
    <source>
        <dbReference type="SAM" id="MobiDB-lite"/>
    </source>
</evidence>
<dbReference type="RefSeq" id="XP_004342280.1">
    <property type="nucleotide sequence ID" value="XM_004342231.1"/>
</dbReference>
<dbReference type="KEGG" id="acan:ACA1_116410"/>
<feature type="region of interest" description="Disordered" evidence="1">
    <location>
        <begin position="192"/>
        <end position="211"/>
    </location>
</feature>
<proteinExistence type="predicted"/>
<feature type="region of interest" description="Disordered" evidence="1">
    <location>
        <begin position="304"/>
        <end position="351"/>
    </location>
</feature>
<keyword evidence="3" id="KW-1185">Reference proteome</keyword>
<feature type="compositionally biased region" description="Polar residues" evidence="1">
    <location>
        <begin position="192"/>
        <end position="205"/>
    </location>
</feature>
<gene>
    <name evidence="2" type="ORF">ACA1_116410</name>
</gene>
<evidence type="ECO:0000313" key="2">
    <source>
        <dbReference type="EMBL" id="ELR20170.1"/>
    </source>
</evidence>
<protein>
    <submittedName>
        <fullName evidence="2">Uncharacterized protein</fullName>
    </submittedName>
</protein>
<feature type="region of interest" description="Disordered" evidence="1">
    <location>
        <begin position="244"/>
        <end position="269"/>
    </location>
</feature>
<dbReference type="GeneID" id="14921015"/>
<dbReference type="EMBL" id="KB007926">
    <property type="protein sequence ID" value="ELR20170.1"/>
    <property type="molecule type" value="Genomic_DNA"/>
</dbReference>